<feature type="domain" description="N-acetyltransferase" evidence="3">
    <location>
        <begin position="1"/>
        <end position="159"/>
    </location>
</feature>
<accession>A0A9X1JXW3</accession>
<dbReference type="EMBL" id="JAHXDN010000002">
    <property type="protein sequence ID" value="MBW4707566.1"/>
    <property type="molecule type" value="Genomic_DNA"/>
</dbReference>
<organism evidence="4 5">
    <name type="scientific">Roseobacter insulae</name>
    <dbReference type="NCBI Taxonomy" id="2859783"/>
    <lineage>
        <taxon>Bacteria</taxon>
        <taxon>Pseudomonadati</taxon>
        <taxon>Pseudomonadota</taxon>
        <taxon>Alphaproteobacteria</taxon>
        <taxon>Rhodobacterales</taxon>
        <taxon>Roseobacteraceae</taxon>
        <taxon>Roseobacter</taxon>
    </lineage>
</organism>
<dbReference type="Pfam" id="PF00583">
    <property type="entry name" value="Acetyltransf_1"/>
    <property type="match status" value="1"/>
</dbReference>
<dbReference type="CDD" id="cd04301">
    <property type="entry name" value="NAT_SF"/>
    <property type="match status" value="1"/>
</dbReference>
<proteinExistence type="predicted"/>
<evidence type="ECO:0000313" key="4">
    <source>
        <dbReference type="EMBL" id="MBW4707566.1"/>
    </source>
</evidence>
<dbReference type="PANTHER" id="PTHR43072">
    <property type="entry name" value="N-ACETYLTRANSFERASE"/>
    <property type="match status" value="1"/>
</dbReference>
<keyword evidence="5" id="KW-1185">Reference proteome</keyword>
<comment type="caution">
    <text evidence="4">The sequence shown here is derived from an EMBL/GenBank/DDBJ whole genome shotgun (WGS) entry which is preliminary data.</text>
</comment>
<gene>
    <name evidence="4" type="ORF">KX928_07185</name>
</gene>
<protein>
    <submittedName>
        <fullName evidence="4">GNAT family N-acetyltransferase</fullName>
    </submittedName>
</protein>
<dbReference type="AlphaFoldDB" id="A0A9X1JXW3"/>
<dbReference type="GO" id="GO:0016747">
    <property type="term" value="F:acyltransferase activity, transferring groups other than amino-acyl groups"/>
    <property type="evidence" value="ECO:0007669"/>
    <property type="project" value="InterPro"/>
</dbReference>
<sequence length="159" mass="17301">MTIRLATAQDAAAIASLWNVMIRDTTSTFTSVEKAETQIADLIRERRGALLIAERDSRFAGFVTFGPFRSGPGYAATAEHTILVTPKAHGKGVGRALMTAAEDAARARQIHVMIAGISHTNDAAQSFHEKLGYVEVGRLPQVGRKADQWLDLVLMQKIL</sequence>
<evidence type="ECO:0000259" key="3">
    <source>
        <dbReference type="PROSITE" id="PS51186"/>
    </source>
</evidence>
<keyword evidence="1" id="KW-0808">Transferase</keyword>
<keyword evidence="2" id="KW-0012">Acyltransferase</keyword>
<dbReference type="PROSITE" id="PS51186">
    <property type="entry name" value="GNAT"/>
    <property type="match status" value="1"/>
</dbReference>
<dbReference type="PANTHER" id="PTHR43072:SF23">
    <property type="entry name" value="UPF0039 PROTEIN C11D3.02C"/>
    <property type="match status" value="1"/>
</dbReference>
<dbReference type="Proteomes" id="UP001138661">
    <property type="component" value="Unassembled WGS sequence"/>
</dbReference>
<name>A0A9X1JXW3_9RHOB</name>
<evidence type="ECO:0000256" key="1">
    <source>
        <dbReference type="ARBA" id="ARBA00022679"/>
    </source>
</evidence>
<dbReference type="InterPro" id="IPR000182">
    <property type="entry name" value="GNAT_dom"/>
</dbReference>
<dbReference type="RefSeq" id="WP_219500528.1">
    <property type="nucleotide sequence ID" value="NZ_JAHXDN010000002.1"/>
</dbReference>
<evidence type="ECO:0000256" key="2">
    <source>
        <dbReference type="ARBA" id="ARBA00023315"/>
    </source>
</evidence>
<evidence type="ECO:0000313" key="5">
    <source>
        <dbReference type="Proteomes" id="UP001138661"/>
    </source>
</evidence>
<reference evidence="4" key="1">
    <citation type="submission" date="2021-07" db="EMBL/GenBank/DDBJ databases">
        <title>Roseobacter insulae sp. nov., isolated from a tidal flat.</title>
        <authorList>
            <person name="Park S."/>
            <person name="Yoon J.-H."/>
        </authorList>
    </citation>
    <scope>NUCLEOTIDE SEQUENCE</scope>
    <source>
        <strain evidence="4">YSTF-M11</strain>
    </source>
</reference>